<dbReference type="InterPro" id="IPR045851">
    <property type="entry name" value="AMP-bd_C_sf"/>
</dbReference>
<dbReference type="Gene3D" id="3.30.300.30">
    <property type="match status" value="1"/>
</dbReference>
<accession>A0A4D4KZD5</accession>
<dbReference type="Gene3D" id="3.40.50.12780">
    <property type="entry name" value="N-terminal domain of ligase-like"/>
    <property type="match status" value="1"/>
</dbReference>
<dbReference type="GO" id="GO:0043041">
    <property type="term" value="P:amino acid activation for nonribosomal peptide biosynthetic process"/>
    <property type="evidence" value="ECO:0007669"/>
    <property type="project" value="TreeGrafter"/>
</dbReference>
<dbReference type="PROSITE" id="PS50075">
    <property type="entry name" value="CARRIER"/>
    <property type="match status" value="1"/>
</dbReference>
<dbReference type="PANTHER" id="PTHR45527">
    <property type="entry name" value="NONRIBOSOMAL PEPTIDE SYNTHETASE"/>
    <property type="match status" value="1"/>
</dbReference>
<dbReference type="InterPro" id="IPR009081">
    <property type="entry name" value="PP-bd_ACP"/>
</dbReference>
<keyword evidence="2" id="KW-0812">Transmembrane</keyword>
<evidence type="ECO:0000256" key="1">
    <source>
        <dbReference type="SAM" id="MobiDB-lite"/>
    </source>
</evidence>
<comment type="caution">
    <text evidence="4">The sequence shown here is derived from an EMBL/GenBank/DDBJ whole genome shotgun (WGS) entry which is preliminary data.</text>
</comment>
<dbReference type="Proteomes" id="UP000301309">
    <property type="component" value="Unassembled WGS sequence"/>
</dbReference>
<evidence type="ECO:0000259" key="3">
    <source>
        <dbReference type="PROSITE" id="PS50075"/>
    </source>
</evidence>
<feature type="region of interest" description="Disordered" evidence="1">
    <location>
        <begin position="173"/>
        <end position="205"/>
    </location>
</feature>
<protein>
    <recommendedName>
        <fullName evidence="3">Carrier domain-containing protein</fullName>
    </recommendedName>
</protein>
<dbReference type="Pfam" id="PF13193">
    <property type="entry name" value="AMP-binding_C"/>
    <property type="match status" value="1"/>
</dbReference>
<evidence type="ECO:0000256" key="2">
    <source>
        <dbReference type="SAM" id="Phobius"/>
    </source>
</evidence>
<feature type="region of interest" description="Disordered" evidence="1">
    <location>
        <begin position="276"/>
        <end position="295"/>
    </location>
</feature>
<dbReference type="InterPro" id="IPR036736">
    <property type="entry name" value="ACP-like_sf"/>
</dbReference>
<feature type="domain" description="Carrier" evidence="3">
    <location>
        <begin position="201"/>
        <end position="278"/>
    </location>
</feature>
<reference evidence="4 5" key="1">
    <citation type="journal article" date="2020" name="Int. J. Syst. Evol. Microbiol.">
        <title>Reclassification of Streptomyces castelarensis and Streptomyces sporoclivatus as later heterotypic synonyms of Streptomyces antimycoticus.</title>
        <authorList>
            <person name="Komaki H."/>
            <person name="Tamura T."/>
        </authorList>
    </citation>
    <scope>NUCLEOTIDE SEQUENCE [LARGE SCALE GENOMIC DNA]</scope>
    <source>
        <strain evidence="4 5">NBRC 13459</strain>
    </source>
</reference>
<dbReference type="Pfam" id="PF00550">
    <property type="entry name" value="PP-binding"/>
    <property type="match status" value="1"/>
</dbReference>
<dbReference type="EMBL" id="BJHW01000001">
    <property type="protein sequence ID" value="GDY51698.1"/>
    <property type="molecule type" value="Genomic_DNA"/>
</dbReference>
<dbReference type="SUPFAM" id="SSF56801">
    <property type="entry name" value="Acetyl-CoA synthetase-like"/>
    <property type="match status" value="1"/>
</dbReference>
<dbReference type="SUPFAM" id="SSF47336">
    <property type="entry name" value="ACP-like"/>
    <property type="match status" value="1"/>
</dbReference>
<dbReference type="InterPro" id="IPR025110">
    <property type="entry name" value="AMP-bd_C"/>
</dbReference>
<dbReference type="AlphaFoldDB" id="A0A4D4KZD5"/>
<keyword evidence="5" id="KW-1185">Reference proteome</keyword>
<proteinExistence type="predicted"/>
<name>A0A4D4KZD5_STRVO</name>
<dbReference type="PANTHER" id="PTHR45527:SF1">
    <property type="entry name" value="FATTY ACID SYNTHASE"/>
    <property type="match status" value="1"/>
</dbReference>
<keyword evidence="2" id="KW-1133">Transmembrane helix</keyword>
<dbReference type="InterPro" id="IPR042099">
    <property type="entry name" value="ANL_N_sf"/>
</dbReference>
<evidence type="ECO:0000313" key="5">
    <source>
        <dbReference type="Proteomes" id="UP000301309"/>
    </source>
</evidence>
<dbReference type="GO" id="GO:0005737">
    <property type="term" value="C:cytoplasm"/>
    <property type="evidence" value="ECO:0007669"/>
    <property type="project" value="TreeGrafter"/>
</dbReference>
<sequence>MTIGVPLPTYSVAVLDPGRDTPLPPGAMGEIAIGGIGLADGYLNRPEMTEGAFVPDFLGIPGNPSGKLYRTGDLGRINAHGEVEHHGRIDTQVKIRGYRVELTEIESVLLHLPGIAQAVVSDREITPGTVELCAYYTTCAGRTVDPERAVAHLRERLPGYMVPAYLEHLTSIPTLPSGKADRRHLPPPTGPRRLTQGDGTAPHTPTERTLADLLAAVLQVERVSVDSHFFADLGANSLLMTRFNAAVRERPDLPDVSMRDVYLHPTVRRLATALAEAPAPARATPDRAPRQPSAPAAPAVGRLRYALCAALQFLAFLVYVCVASVALDAGTSWMARGRDGSVGTNARSRSGPWR</sequence>
<keyword evidence="2" id="KW-0472">Membrane</keyword>
<feature type="transmembrane region" description="Helical" evidence="2">
    <location>
        <begin position="303"/>
        <end position="327"/>
    </location>
</feature>
<evidence type="ECO:0000313" key="4">
    <source>
        <dbReference type="EMBL" id="GDY51698.1"/>
    </source>
</evidence>
<gene>
    <name evidence="4" type="ORF">SVIO_023210</name>
</gene>
<dbReference type="Gene3D" id="1.10.1200.10">
    <property type="entry name" value="ACP-like"/>
    <property type="match status" value="1"/>
</dbReference>
<dbReference type="GO" id="GO:0044550">
    <property type="term" value="P:secondary metabolite biosynthetic process"/>
    <property type="evidence" value="ECO:0007669"/>
    <property type="project" value="TreeGrafter"/>
</dbReference>
<organism evidence="4 5">
    <name type="scientific">Streptomyces violaceusniger</name>
    <dbReference type="NCBI Taxonomy" id="68280"/>
    <lineage>
        <taxon>Bacteria</taxon>
        <taxon>Bacillati</taxon>
        <taxon>Actinomycetota</taxon>
        <taxon>Actinomycetes</taxon>
        <taxon>Kitasatosporales</taxon>
        <taxon>Streptomycetaceae</taxon>
        <taxon>Streptomyces</taxon>
        <taxon>Streptomyces violaceusniger group</taxon>
    </lineage>
</organism>
<dbReference type="GO" id="GO:0031177">
    <property type="term" value="F:phosphopantetheine binding"/>
    <property type="evidence" value="ECO:0007669"/>
    <property type="project" value="TreeGrafter"/>
</dbReference>